<sequence length="487" mass="56923">MKRMSGVFLHITSLPSPFGIGDLGPHAYRWIDLLAEHKQSLWQMCPVNPVGYGYSPYMSLSAFAGNTMLISPELLCQWGYLGKEDVEHPNFSNTHVEFSAVDSYKQDLLHRAFLNFTPTPEYQDFCTEEAYWLEDYVLFLSLSRYFKTNDWNTWPKPYSLRDKHALEKWQEEHHAELEEYRILQFIFQSQWFDLKTYANSKGVHLFGDAPYYVAYASSDVWAHRELFELDETGSPLRVGGVPPDYFSEDGQLWGNPLYNWDALQKSNYAWWIKRIKRLHFYTDYVRIDHFRAFEAYWAVPADSTTAKVGEWVPCPGEDFFRVLRETLGELPLIAEDLGTITQDVIDLRMRFDIPGMKVLQFAFDGNRDNWYLPYNCGQNSVMYSGTHDNDTLVGWITSLDQETRSSLMDYLDCCEEEIPRKIIRETLASVSTMALLPLQDILRMGSEYRFNTPGTVGENWDFRFTWDMLHLPYFAELAQFTDIFGRA</sequence>
<dbReference type="EMBL" id="ASJR01000006">
    <property type="protein sequence ID" value="ERP32140.1"/>
    <property type="molecule type" value="Genomic_DNA"/>
</dbReference>
<evidence type="ECO:0000256" key="9">
    <source>
        <dbReference type="ARBA" id="ARBA00031501"/>
    </source>
</evidence>
<dbReference type="PATRIC" id="fig|1313304.3.peg.828"/>
<keyword evidence="12" id="KW-1185">Reference proteome</keyword>
<dbReference type="GO" id="GO:0004134">
    <property type="term" value="F:4-alpha-glucanotransferase activity"/>
    <property type="evidence" value="ECO:0007669"/>
    <property type="project" value="UniProtKB-EC"/>
</dbReference>
<dbReference type="Pfam" id="PF02446">
    <property type="entry name" value="Glyco_hydro_77"/>
    <property type="match status" value="1"/>
</dbReference>
<evidence type="ECO:0000256" key="8">
    <source>
        <dbReference type="ARBA" id="ARBA00031423"/>
    </source>
</evidence>
<gene>
    <name evidence="11" type="ORF">CALK_0867</name>
</gene>
<evidence type="ECO:0000256" key="1">
    <source>
        <dbReference type="ARBA" id="ARBA00000439"/>
    </source>
</evidence>
<proteinExistence type="inferred from homology"/>
<dbReference type="EC" id="2.4.1.25" evidence="3 10"/>
<accession>U7DCI0</accession>
<dbReference type="NCBIfam" id="TIGR00217">
    <property type="entry name" value="malQ"/>
    <property type="match status" value="1"/>
</dbReference>
<evidence type="ECO:0000313" key="11">
    <source>
        <dbReference type="EMBL" id="ERP32140.1"/>
    </source>
</evidence>
<dbReference type="AlphaFoldDB" id="U7DCI0"/>
<dbReference type="Proteomes" id="UP000017148">
    <property type="component" value="Unassembled WGS sequence"/>
</dbReference>
<comment type="similarity">
    <text evidence="2 10">Belongs to the disproportionating enzyme family.</text>
</comment>
<dbReference type="SUPFAM" id="SSF51445">
    <property type="entry name" value="(Trans)glycosidases"/>
    <property type="match status" value="1"/>
</dbReference>
<evidence type="ECO:0000256" key="6">
    <source>
        <dbReference type="ARBA" id="ARBA00022679"/>
    </source>
</evidence>
<dbReference type="InterPro" id="IPR017853">
    <property type="entry name" value="GH"/>
</dbReference>
<keyword evidence="5 10" id="KW-0328">Glycosyltransferase</keyword>
<dbReference type="PANTHER" id="PTHR32438">
    <property type="entry name" value="4-ALPHA-GLUCANOTRANSFERASE DPE1, CHLOROPLASTIC/AMYLOPLASTIC"/>
    <property type="match status" value="1"/>
</dbReference>
<keyword evidence="6 10" id="KW-0808">Transferase</keyword>
<evidence type="ECO:0000256" key="7">
    <source>
        <dbReference type="ARBA" id="ARBA00023277"/>
    </source>
</evidence>
<dbReference type="STRING" id="1313304.CALK_0867"/>
<evidence type="ECO:0000256" key="10">
    <source>
        <dbReference type="RuleBase" id="RU361207"/>
    </source>
</evidence>
<evidence type="ECO:0000256" key="5">
    <source>
        <dbReference type="ARBA" id="ARBA00022676"/>
    </source>
</evidence>
<dbReference type="Gene3D" id="3.20.20.80">
    <property type="entry name" value="Glycosidases"/>
    <property type="match status" value="1"/>
</dbReference>
<evidence type="ECO:0000256" key="2">
    <source>
        <dbReference type="ARBA" id="ARBA00005684"/>
    </source>
</evidence>
<dbReference type="NCBIfam" id="NF011080">
    <property type="entry name" value="PRK14508.1-3"/>
    <property type="match status" value="1"/>
</dbReference>
<dbReference type="PANTHER" id="PTHR32438:SF5">
    <property type="entry name" value="4-ALPHA-GLUCANOTRANSFERASE DPE1, CHLOROPLASTIC_AMYLOPLASTIC"/>
    <property type="match status" value="1"/>
</dbReference>
<dbReference type="OrthoDB" id="9811841at2"/>
<evidence type="ECO:0000313" key="12">
    <source>
        <dbReference type="Proteomes" id="UP000017148"/>
    </source>
</evidence>
<dbReference type="eggNOG" id="COG1640">
    <property type="taxonomic scope" value="Bacteria"/>
</dbReference>
<name>U7DCI0_9BACT</name>
<protein>
    <recommendedName>
        <fullName evidence="4 10">4-alpha-glucanotransferase</fullName>
        <ecNumber evidence="3 10">2.4.1.25</ecNumber>
    </recommendedName>
    <alternativeName>
        <fullName evidence="8 10">Amylomaltase</fullName>
    </alternativeName>
    <alternativeName>
        <fullName evidence="9 10">Disproportionating enzyme</fullName>
    </alternativeName>
</protein>
<organism evidence="11 12">
    <name type="scientific">Chitinivibrio alkaliphilus ACht1</name>
    <dbReference type="NCBI Taxonomy" id="1313304"/>
    <lineage>
        <taxon>Bacteria</taxon>
        <taxon>Pseudomonadati</taxon>
        <taxon>Fibrobacterota</taxon>
        <taxon>Chitinivibrionia</taxon>
        <taxon>Chitinivibrionales</taxon>
        <taxon>Chitinivibrionaceae</taxon>
        <taxon>Chitinivibrio</taxon>
    </lineage>
</organism>
<keyword evidence="7 10" id="KW-0119">Carbohydrate metabolism</keyword>
<evidence type="ECO:0000256" key="4">
    <source>
        <dbReference type="ARBA" id="ARBA00020295"/>
    </source>
</evidence>
<reference evidence="11 12" key="1">
    <citation type="journal article" date="2013" name="Environ. Microbiol.">
        <title>Genome analysis of Chitinivibrio alkaliphilus gen. nov., sp. nov., a novel extremely haloalkaliphilic anaerobic chitinolytic bacterium from the candidate phylum Termite Group 3.</title>
        <authorList>
            <person name="Sorokin D.Y."/>
            <person name="Gumerov V.M."/>
            <person name="Rakitin A.L."/>
            <person name="Beletsky A.V."/>
            <person name="Damste J.S."/>
            <person name="Muyzer G."/>
            <person name="Mardanov A.V."/>
            <person name="Ravin N.V."/>
        </authorList>
    </citation>
    <scope>NUCLEOTIDE SEQUENCE [LARGE SCALE GENOMIC DNA]</scope>
    <source>
        <strain evidence="11 12">ACht1</strain>
    </source>
</reference>
<comment type="catalytic activity">
    <reaction evidence="1 10">
        <text>Transfers a segment of a (1-&gt;4)-alpha-D-glucan to a new position in an acceptor, which may be glucose or a (1-&gt;4)-alpha-D-glucan.</text>
        <dbReference type="EC" id="2.4.1.25"/>
    </reaction>
</comment>
<evidence type="ECO:0000256" key="3">
    <source>
        <dbReference type="ARBA" id="ARBA00012560"/>
    </source>
</evidence>
<dbReference type="GO" id="GO:0005975">
    <property type="term" value="P:carbohydrate metabolic process"/>
    <property type="evidence" value="ECO:0007669"/>
    <property type="project" value="InterPro"/>
</dbReference>
<comment type="caution">
    <text evidence="11">The sequence shown here is derived from an EMBL/GenBank/DDBJ whole genome shotgun (WGS) entry which is preliminary data.</text>
</comment>
<dbReference type="InterPro" id="IPR003385">
    <property type="entry name" value="Glyco_hydro_77"/>
</dbReference>